<dbReference type="EMBL" id="CP058560">
    <property type="protein sequence ID" value="QUH22884.1"/>
    <property type="molecule type" value="Genomic_DNA"/>
</dbReference>
<reference evidence="2" key="1">
    <citation type="submission" date="2020-07" db="EMBL/GenBank/DDBJ databases">
        <title>Methanobacterium. sp. MethCan genome.</title>
        <authorList>
            <person name="Postec A."/>
            <person name="Quemeneur M."/>
        </authorList>
    </citation>
    <scope>NUCLEOTIDE SEQUENCE</scope>
    <source>
        <strain evidence="2">MethCAN</strain>
    </source>
</reference>
<keyword evidence="3" id="KW-1185">Reference proteome</keyword>
<proteinExistence type="predicted"/>
<dbReference type="InterPro" id="IPR019209">
    <property type="entry name" value="DUF2098"/>
</dbReference>
<dbReference type="OrthoDB" id="52973at2157"/>
<gene>
    <name evidence="2" type="ORF">HYG87_03410</name>
</gene>
<evidence type="ECO:0000313" key="2">
    <source>
        <dbReference type="EMBL" id="QUH22884.1"/>
    </source>
</evidence>
<organism evidence="2 3">
    <name type="scientific">Methanobacterium alkalithermotolerans</name>
    <dbReference type="NCBI Taxonomy" id="2731220"/>
    <lineage>
        <taxon>Archaea</taxon>
        <taxon>Methanobacteriati</taxon>
        <taxon>Methanobacteriota</taxon>
        <taxon>Methanomada group</taxon>
        <taxon>Methanobacteria</taxon>
        <taxon>Methanobacteriales</taxon>
        <taxon>Methanobacteriaceae</taxon>
        <taxon>Methanobacterium</taxon>
    </lineage>
</organism>
<feature type="region of interest" description="Disordered" evidence="1">
    <location>
        <begin position="62"/>
        <end position="83"/>
    </location>
</feature>
<dbReference type="GeneID" id="64819781"/>
<dbReference type="AlphaFoldDB" id="A0A8T8K3A0"/>
<protein>
    <submittedName>
        <fullName evidence="2">DUF2098 domain-containing protein</fullName>
    </submittedName>
</protein>
<dbReference type="KEGG" id="meme:HYG87_03410"/>
<dbReference type="Pfam" id="PF09871">
    <property type="entry name" value="DUF2098"/>
    <property type="match status" value="1"/>
</dbReference>
<dbReference type="Proteomes" id="UP000681041">
    <property type="component" value="Chromosome"/>
</dbReference>
<evidence type="ECO:0000256" key="1">
    <source>
        <dbReference type="SAM" id="MobiDB-lite"/>
    </source>
</evidence>
<name>A0A8T8K3A0_9EURY</name>
<evidence type="ECO:0000313" key="3">
    <source>
        <dbReference type="Proteomes" id="UP000681041"/>
    </source>
</evidence>
<dbReference type="RefSeq" id="WP_211533830.1">
    <property type="nucleotide sequence ID" value="NZ_CP058560.1"/>
</dbReference>
<dbReference type="InterPro" id="IPR017099">
    <property type="entry name" value="UCP037053"/>
</dbReference>
<accession>A0A8T8K3A0</accession>
<dbReference type="PIRSF" id="PIRSF037053">
    <property type="entry name" value="UCP037053"/>
    <property type="match status" value="1"/>
</dbReference>
<sequence>MEVRDLRGKVVTIGSMVRYTGTGTSGEVSAVKVEKKQGWAKMNDSDLWYNTEYLEVFTKSETKKSRNNQDKTTAAMEKSKNMRKGLEEIAMGSELCDGGG</sequence>